<sequence length="52" mass="5806">MCAAYTKEGKEHNMWFSSQTRLSLTLRLQELYLVATSSAHVFGGLSSILTNI</sequence>
<organism evidence="1 2">
    <name type="scientific">Plasmopara halstedii</name>
    <name type="common">Downy mildew of sunflower</name>
    <dbReference type="NCBI Taxonomy" id="4781"/>
    <lineage>
        <taxon>Eukaryota</taxon>
        <taxon>Sar</taxon>
        <taxon>Stramenopiles</taxon>
        <taxon>Oomycota</taxon>
        <taxon>Peronosporomycetes</taxon>
        <taxon>Peronosporales</taxon>
        <taxon>Peronosporaceae</taxon>
        <taxon>Plasmopara</taxon>
    </lineage>
</organism>
<name>A0A0P1AY50_PLAHL</name>
<dbReference type="GeneID" id="36398925"/>
<proteinExistence type="predicted"/>
<dbReference type="EMBL" id="CCYD01002371">
    <property type="protein sequence ID" value="CEG47222.1"/>
    <property type="molecule type" value="Genomic_DNA"/>
</dbReference>
<accession>A0A0P1AY50</accession>
<dbReference type="Proteomes" id="UP000054928">
    <property type="component" value="Unassembled WGS sequence"/>
</dbReference>
<keyword evidence="2" id="KW-1185">Reference proteome</keyword>
<evidence type="ECO:0000313" key="1">
    <source>
        <dbReference type="EMBL" id="CEG47222.1"/>
    </source>
</evidence>
<dbReference type="AlphaFoldDB" id="A0A0P1AY50"/>
<dbReference type="RefSeq" id="XP_024583591.1">
    <property type="nucleotide sequence ID" value="XM_024718165.1"/>
</dbReference>
<evidence type="ECO:0000313" key="2">
    <source>
        <dbReference type="Proteomes" id="UP000054928"/>
    </source>
</evidence>
<protein>
    <submittedName>
        <fullName evidence="1">Uncharacterized protein</fullName>
    </submittedName>
</protein>
<reference evidence="2" key="1">
    <citation type="submission" date="2014-09" db="EMBL/GenBank/DDBJ databases">
        <authorList>
            <person name="Sharma Rahul"/>
            <person name="Thines Marco"/>
        </authorList>
    </citation>
    <scope>NUCLEOTIDE SEQUENCE [LARGE SCALE GENOMIC DNA]</scope>
</reference>